<evidence type="ECO:0000313" key="3">
    <source>
        <dbReference type="Proteomes" id="UP000190989"/>
    </source>
</evidence>
<dbReference type="InterPro" id="IPR013589">
    <property type="entry name" value="Bac_transglu_N"/>
</dbReference>
<organism evidence="2 3">
    <name type="scientific">Novosphingobium mathurense</name>
    <dbReference type="NCBI Taxonomy" id="428990"/>
    <lineage>
        <taxon>Bacteria</taxon>
        <taxon>Pseudomonadati</taxon>
        <taxon>Pseudomonadota</taxon>
        <taxon>Alphaproteobacteria</taxon>
        <taxon>Sphingomonadales</taxon>
        <taxon>Sphingomonadaceae</taxon>
        <taxon>Novosphingobium</taxon>
    </lineage>
</organism>
<keyword evidence="2" id="KW-0378">Hydrolase</keyword>
<dbReference type="SMART" id="SM00460">
    <property type="entry name" value="TGc"/>
    <property type="match status" value="1"/>
</dbReference>
<feature type="domain" description="Transglutaminase-like" evidence="1">
    <location>
        <begin position="177"/>
        <end position="248"/>
    </location>
</feature>
<proteinExistence type="predicted"/>
<dbReference type="RefSeq" id="WP_054944236.1">
    <property type="nucleotide sequence ID" value="NZ_FVZE01000005.1"/>
</dbReference>
<protein>
    <submittedName>
        <fullName evidence="2">Transglutaminase-like enzyme, putative cysteine protease</fullName>
    </submittedName>
</protein>
<sequence>MRYSVSHITTLDYAAPVSLAQFNVRLRPAAWPGQAVSDFALSVDPQPAQIVDSDGGYYINESRFTLRQPIRHLQIESRFTVDKESLPFFVTGAPGPDLAEIRETAMKLPDLSPLGPASYIYASPIAALERDIALWASGFLTETMPVMEAGRVLMETIHQQFAYDTKATATDTPPIQAFNNRHGVCQDFSHIMIIAARAHGIPAAYVSGYLRTIPPAGQARLVGADAMHAWVNLWCGEDLGWVGFDPTNALLADTDHIFVGMGRDYGDVAPLDGTFRGGAQQSMHFSVDVAPLD</sequence>
<dbReference type="SUPFAM" id="SSF54001">
    <property type="entry name" value="Cysteine proteinases"/>
    <property type="match status" value="1"/>
</dbReference>
<name>A0A1U6IB04_9SPHN</name>
<dbReference type="AlphaFoldDB" id="A0A1U6IB04"/>
<accession>A0A1U6IB04</accession>
<keyword evidence="2" id="KW-0645">Protease</keyword>
<dbReference type="GO" id="GO:0006508">
    <property type="term" value="P:proteolysis"/>
    <property type="evidence" value="ECO:0007669"/>
    <property type="project" value="UniProtKB-KW"/>
</dbReference>
<dbReference type="PANTHER" id="PTHR33490">
    <property type="entry name" value="BLR5614 PROTEIN-RELATED"/>
    <property type="match status" value="1"/>
</dbReference>
<dbReference type="Proteomes" id="UP000190989">
    <property type="component" value="Unassembled WGS sequence"/>
</dbReference>
<gene>
    <name evidence="2" type="ORF">SAMN06295987_10598</name>
</gene>
<evidence type="ECO:0000259" key="1">
    <source>
        <dbReference type="SMART" id="SM00460"/>
    </source>
</evidence>
<dbReference type="PANTHER" id="PTHR33490:SF7">
    <property type="entry name" value="BLR2979 PROTEIN"/>
    <property type="match status" value="1"/>
</dbReference>
<dbReference type="InterPro" id="IPR038765">
    <property type="entry name" value="Papain-like_cys_pep_sf"/>
</dbReference>
<evidence type="ECO:0000313" key="2">
    <source>
        <dbReference type="EMBL" id="SLK05191.1"/>
    </source>
</evidence>
<keyword evidence="3" id="KW-1185">Reference proteome</keyword>
<dbReference type="GO" id="GO:0008233">
    <property type="term" value="F:peptidase activity"/>
    <property type="evidence" value="ECO:0007669"/>
    <property type="project" value="UniProtKB-KW"/>
</dbReference>
<dbReference type="EMBL" id="FVZE01000005">
    <property type="protein sequence ID" value="SLK05191.1"/>
    <property type="molecule type" value="Genomic_DNA"/>
</dbReference>
<dbReference type="InterPro" id="IPR002931">
    <property type="entry name" value="Transglutaminase-like"/>
</dbReference>
<dbReference type="Pfam" id="PF08379">
    <property type="entry name" value="Bact_transglu_N"/>
    <property type="match status" value="1"/>
</dbReference>
<reference evidence="3" key="1">
    <citation type="submission" date="2017-02" db="EMBL/GenBank/DDBJ databases">
        <authorList>
            <person name="Varghese N."/>
            <person name="Submissions S."/>
        </authorList>
    </citation>
    <scope>NUCLEOTIDE SEQUENCE [LARGE SCALE GENOMIC DNA]</scope>
    <source>
        <strain evidence="3">SM117</strain>
    </source>
</reference>
<dbReference type="STRING" id="428990.SAMN06295987_10598"/>
<dbReference type="Gene3D" id="3.10.620.30">
    <property type="match status" value="1"/>
</dbReference>
<dbReference type="Pfam" id="PF01841">
    <property type="entry name" value="Transglut_core"/>
    <property type="match status" value="1"/>
</dbReference>